<keyword evidence="2" id="KW-1185">Reference proteome</keyword>
<organism evidence="1 2">
    <name type="scientific">Providencia huashanensis</name>
    <dbReference type="NCBI Taxonomy" id="3037798"/>
    <lineage>
        <taxon>Bacteria</taxon>
        <taxon>Pseudomonadati</taxon>
        <taxon>Pseudomonadota</taxon>
        <taxon>Gammaproteobacteria</taxon>
        <taxon>Enterobacterales</taxon>
        <taxon>Morganellaceae</taxon>
        <taxon>Providencia</taxon>
    </lineage>
</organism>
<reference evidence="1" key="1">
    <citation type="submission" date="2023-07" db="EMBL/GenBank/DDBJ databases">
        <authorList>
            <person name="Yang W."/>
            <person name="Chen J."/>
            <person name="Ji P."/>
            <person name="Hu F."/>
        </authorList>
    </citation>
    <scope>NUCLEOTIDE SEQUENCE</scope>
    <source>
        <strain evidence="1">CRE-138-0111</strain>
    </source>
</reference>
<protein>
    <recommendedName>
        <fullName evidence="3">Plasmodium RESA N-terminal domain-containing protein</fullName>
    </recommendedName>
</protein>
<reference evidence="1" key="2">
    <citation type="journal article" date="2024" name="Int. J. Antimicrob. Agents">
        <title>Identification of a novel Providencia species showing multi-drug-resistant in three patients with hospital-acquired infection.</title>
        <authorList>
            <person name="Yang W."/>
            <person name="Chen J."/>
            <person name="Yang F."/>
            <person name="Ji P."/>
            <person name="Shen S."/>
            <person name="Yin D."/>
            <person name="Hu F."/>
        </authorList>
    </citation>
    <scope>NUCLEOTIDE SEQUENCE</scope>
    <source>
        <strain evidence="1">CRE-138-0111</strain>
    </source>
</reference>
<name>A0ABT9AMQ4_9GAMM</name>
<dbReference type="Proteomes" id="UP001176478">
    <property type="component" value="Unassembled WGS sequence"/>
</dbReference>
<proteinExistence type="predicted"/>
<evidence type="ECO:0000313" key="1">
    <source>
        <dbReference type="EMBL" id="MDO7855864.1"/>
    </source>
</evidence>
<sequence length="222" mass="26444">MKIKNILIIFILLIISLCNLSYGNGFLTNKKEKVKSDNIENYYNSKKEIGIFIILIREYMKQVMVEYNKPLSNKDFNKYHYEHALAHLEVLLKRFENGSTTTRRDISYQEAAEINKKAFAACDMPFDAWFFADVFDVLDHETNQKIWDDMLNALANDSHESEKKVFLFLWNKMKNVSDLDKIEKSKRWLNRLECVIISFKSWLEIIFYYSSFYNLIIIKLVQ</sequence>
<dbReference type="EMBL" id="JAUQTG010000002">
    <property type="protein sequence ID" value="MDO7855864.1"/>
    <property type="molecule type" value="Genomic_DNA"/>
</dbReference>
<accession>A0ABT9AMQ4</accession>
<evidence type="ECO:0008006" key="3">
    <source>
        <dbReference type="Google" id="ProtNLM"/>
    </source>
</evidence>
<gene>
    <name evidence="1" type="ORF">Q5E86_05670</name>
</gene>
<evidence type="ECO:0000313" key="2">
    <source>
        <dbReference type="Proteomes" id="UP001176478"/>
    </source>
</evidence>
<comment type="caution">
    <text evidence="1">The sequence shown here is derived from an EMBL/GenBank/DDBJ whole genome shotgun (WGS) entry which is preliminary data.</text>
</comment>